<organism evidence="15">
    <name type="scientific">Muscicapa latirostris Genomoviridae sp</name>
    <dbReference type="NCBI Taxonomy" id="2814967"/>
    <lineage>
        <taxon>Viruses</taxon>
        <taxon>Monodnaviria</taxon>
        <taxon>Shotokuvirae</taxon>
        <taxon>Cressdnaviricota</taxon>
        <taxon>Repensiviricetes</taxon>
        <taxon>Geplafuvirales</taxon>
        <taxon>Genomoviridae</taxon>
    </lineage>
</organism>
<name>A0A8E7L5H0_9VIRU</name>
<protein>
    <submittedName>
        <fullName evidence="15">Replication-associated protein</fullName>
    </submittedName>
</protein>
<evidence type="ECO:0000313" key="15">
    <source>
        <dbReference type="EMBL" id="QVW56486.1"/>
    </source>
</evidence>
<dbReference type="GO" id="GO:0046872">
    <property type="term" value="F:metal ion binding"/>
    <property type="evidence" value="ECO:0007669"/>
    <property type="project" value="UniProtKB-KW"/>
</dbReference>
<keyword evidence="2" id="KW-1048">Host nucleus</keyword>
<evidence type="ECO:0000256" key="1">
    <source>
        <dbReference type="ARBA" id="ARBA00004147"/>
    </source>
</evidence>
<keyword evidence="5" id="KW-0235">DNA replication</keyword>
<dbReference type="GO" id="GO:0042025">
    <property type="term" value="C:host cell nucleus"/>
    <property type="evidence" value="ECO:0007669"/>
    <property type="project" value="UniProtKB-SubCell"/>
</dbReference>
<keyword evidence="7" id="KW-0479">Metal-binding</keyword>
<accession>A0A8E7L5H0</accession>
<evidence type="ECO:0000256" key="10">
    <source>
        <dbReference type="ARBA" id="ARBA00022801"/>
    </source>
</evidence>
<comment type="subcellular location">
    <subcellularLocation>
        <location evidence="1">Host nucleus</location>
    </subcellularLocation>
</comment>
<dbReference type="GO" id="GO:0006260">
    <property type="term" value="P:DNA replication"/>
    <property type="evidence" value="ECO:0007669"/>
    <property type="project" value="UniProtKB-KW"/>
</dbReference>
<dbReference type="EMBL" id="MW182951">
    <property type="protein sequence ID" value="QVW56486.1"/>
    <property type="molecule type" value="Genomic_DNA"/>
</dbReference>
<sequence length="215" mass="24397">MPSFSFHAKYALLTYSQCGDLDPEAIVLHFSDLGAECIVARENHRDGGTHLHVFVDFGRKRRFRSANQFDVEGHHPNICPSRGSPETGYDYAIKDGDVVGGGLERPNPERTGSNGPKNQTMDTLVRIDDEPAFWESVRELAPGLLLRSFPSLQSYAKWRFAPRIIEYRHPEGIEFSTGDVPELDEWREGNLQGSRIGRRRVRHLRRYAAEVCTSI</sequence>
<proteinExistence type="predicted"/>
<keyword evidence="11" id="KW-0190">Covalent protein-DNA linkage</keyword>
<dbReference type="InterPro" id="IPR049912">
    <property type="entry name" value="CRESS_DNA_REP"/>
</dbReference>
<dbReference type="Pfam" id="PF00799">
    <property type="entry name" value="Gemini_AL1"/>
    <property type="match status" value="1"/>
</dbReference>
<evidence type="ECO:0000256" key="7">
    <source>
        <dbReference type="ARBA" id="ARBA00022723"/>
    </source>
</evidence>
<dbReference type="GO" id="GO:0016779">
    <property type="term" value="F:nucleotidyltransferase activity"/>
    <property type="evidence" value="ECO:0007669"/>
    <property type="project" value="UniProtKB-KW"/>
</dbReference>
<keyword evidence="4" id="KW-0548">Nucleotidyltransferase</keyword>
<dbReference type="GO" id="GO:0016787">
    <property type="term" value="F:hydrolase activity"/>
    <property type="evidence" value="ECO:0007669"/>
    <property type="project" value="UniProtKB-KW"/>
</dbReference>
<keyword evidence="12" id="KW-0238">DNA-binding</keyword>
<evidence type="ECO:0000256" key="11">
    <source>
        <dbReference type="ARBA" id="ARBA00023124"/>
    </source>
</evidence>
<dbReference type="PROSITE" id="PS52020">
    <property type="entry name" value="CRESS_DNA_REP"/>
    <property type="match status" value="1"/>
</dbReference>
<evidence type="ECO:0000259" key="14">
    <source>
        <dbReference type="PROSITE" id="PS52020"/>
    </source>
</evidence>
<keyword evidence="9" id="KW-0255">Endonuclease</keyword>
<evidence type="ECO:0000256" key="12">
    <source>
        <dbReference type="ARBA" id="ARBA00023125"/>
    </source>
</evidence>
<feature type="region of interest" description="Disordered" evidence="13">
    <location>
        <begin position="100"/>
        <end position="121"/>
    </location>
</feature>
<evidence type="ECO:0000256" key="13">
    <source>
        <dbReference type="SAM" id="MobiDB-lite"/>
    </source>
</evidence>
<feature type="compositionally biased region" description="Polar residues" evidence="13">
    <location>
        <begin position="110"/>
        <end position="121"/>
    </location>
</feature>
<evidence type="ECO:0000256" key="6">
    <source>
        <dbReference type="ARBA" id="ARBA00022722"/>
    </source>
</evidence>
<evidence type="ECO:0000256" key="5">
    <source>
        <dbReference type="ARBA" id="ARBA00022705"/>
    </source>
</evidence>
<evidence type="ECO:0000256" key="2">
    <source>
        <dbReference type="ARBA" id="ARBA00022562"/>
    </source>
</evidence>
<evidence type="ECO:0000256" key="9">
    <source>
        <dbReference type="ARBA" id="ARBA00022759"/>
    </source>
</evidence>
<keyword evidence="6" id="KW-0540">Nuclease</keyword>
<evidence type="ECO:0000256" key="8">
    <source>
        <dbReference type="ARBA" id="ARBA00022741"/>
    </source>
</evidence>
<feature type="domain" description="CRESS-DNA virus Rep endonuclease" evidence="14">
    <location>
        <begin position="5"/>
        <end position="108"/>
    </location>
</feature>
<evidence type="ECO:0000256" key="3">
    <source>
        <dbReference type="ARBA" id="ARBA00022679"/>
    </source>
</evidence>
<dbReference type="GO" id="GO:0004519">
    <property type="term" value="F:endonuclease activity"/>
    <property type="evidence" value="ECO:0007669"/>
    <property type="project" value="UniProtKB-KW"/>
</dbReference>
<keyword evidence="10" id="KW-0378">Hydrolase</keyword>
<evidence type="ECO:0000256" key="4">
    <source>
        <dbReference type="ARBA" id="ARBA00022695"/>
    </source>
</evidence>
<keyword evidence="3" id="KW-0808">Transferase</keyword>
<dbReference type="GO" id="GO:0000166">
    <property type="term" value="F:nucleotide binding"/>
    <property type="evidence" value="ECO:0007669"/>
    <property type="project" value="UniProtKB-KW"/>
</dbReference>
<dbReference type="GO" id="GO:0003677">
    <property type="term" value="F:DNA binding"/>
    <property type="evidence" value="ECO:0007669"/>
    <property type="project" value="UniProtKB-KW"/>
</dbReference>
<reference evidence="15" key="1">
    <citation type="submission" date="2020-10" db="EMBL/GenBank/DDBJ databases">
        <title>CRESS DNA virus dark matter in the feces of wild birds.</title>
        <authorList>
            <person name="Yang S."/>
            <person name="Zhang W."/>
        </authorList>
    </citation>
    <scope>NUCLEOTIDE SEQUENCE</scope>
    <source>
        <strain evidence="15">Fcc107gen1</strain>
    </source>
</reference>
<keyword evidence="8" id="KW-0547">Nucleotide-binding</keyword>